<dbReference type="InterPro" id="IPR027417">
    <property type="entry name" value="P-loop_NTPase"/>
</dbReference>
<feature type="coiled-coil region" evidence="1">
    <location>
        <begin position="908"/>
        <end position="935"/>
    </location>
</feature>
<dbReference type="GO" id="GO:0010027">
    <property type="term" value="P:thylakoid membrane organization"/>
    <property type="evidence" value="ECO:0007669"/>
    <property type="project" value="TreeGrafter"/>
</dbReference>
<dbReference type="SUPFAM" id="SSF51391">
    <property type="entry name" value="Thiamin phosphate synthase"/>
    <property type="match status" value="1"/>
</dbReference>
<dbReference type="FunFam" id="3.40.50.300:FF:001052">
    <property type="entry name" value="Probable transmembrane GTPase FZO-like, chloroplastic"/>
    <property type="match status" value="1"/>
</dbReference>
<dbReference type="Pfam" id="PF00350">
    <property type="entry name" value="Dynamin_N"/>
    <property type="match status" value="2"/>
</dbReference>
<proteinExistence type="predicted"/>
<sequence length="942" mass="104575">MILRTSTLDMGIRGPTRFLLFWGSQGGPSPITLLNPSFPMVSLLSFHTSATQPLLLTPSSTPFLHTHLSRIKSQPSRRTRFLISSISQNSNQFTNQNPQTPPKQPPRTQFPGGFKRPEIKVPNIVLQLDPDDVLVGDGALDLIDKAVSKWVGILVLNGREASGGRLYEAACKLKSVVRDRAYLLISERVDIAAAANASGVLLSDQGLPTIVARSTMMASKSDSVILPLVARNVQDIDGAISASSSEGADFLIYGIGGQEEVHVALNPLFKNVKIPIFVMFPSYDALYSEVPTLLKSGASGLLNDEALSELFDIVYMKNGKTQDEVESFDNLTVLNVLNGLKDDKNVAGFLKLEYREKQFIETERSVLLKAINVIQKAAPLMEEVSILIDAVSQIDEPFLLVIVGEFNSGKSTVINALLGSRYLKEGVVPTTNEITFLRYSELDSGEEQRCERHPDGQYICYLPAPILKEMHVVDTPGTNVILQRQQCLTEEFVPRADLLLFVISADRPLTESEWKKKVVFVLNKSDIYQNAHELEEAMSFIKENTQKLLNTENVTLFPVSARSALEAKLSASALGKDYAKLLGSDSQWKTSSFYELENFLYSFLDGSTSTGMERMKLKLETPIAIAEKLLSACETLVTQDCRYAKQDLASINDIVGSIKNYAVKMENESIAWRRRILSVIDTTKSRVVELIEATLQLSNLDLVAYYVFKGEKSASIPATSRVQNDIMGPAFSDMQKLLGEYVIWLQSDNAREGRMYAETFEKRWSSFVYPHRQVHLETSPEKVNELSLKVIEGFSTNAASKLFEQEIREVSLATFGGLGAAGLSASLLTSVLPTTLEDLLALGLCSAGGLLAVSKFPARRQEMIDKVKRTADVLAREVEEAMQKDLSEAIENMERFVKNISQPYQDTAQQRLEKLVELQDEISNVDKQLQTLRIEIQNLHVS</sequence>
<dbReference type="GO" id="GO:0031969">
    <property type="term" value="C:chloroplast membrane"/>
    <property type="evidence" value="ECO:0007669"/>
    <property type="project" value="TreeGrafter"/>
</dbReference>
<dbReference type="SUPFAM" id="SSF52540">
    <property type="entry name" value="P-loop containing nucleoside triphosphate hydrolases"/>
    <property type="match status" value="1"/>
</dbReference>
<keyword evidence="1" id="KW-0175">Coiled coil</keyword>
<dbReference type="CDD" id="cd09912">
    <property type="entry name" value="DLP_2"/>
    <property type="match status" value="1"/>
</dbReference>
<protein>
    <submittedName>
        <fullName evidence="4">FZO-like protein</fullName>
    </submittedName>
</protein>
<evidence type="ECO:0000256" key="1">
    <source>
        <dbReference type="SAM" id="Coils"/>
    </source>
</evidence>
<dbReference type="InterPro" id="IPR051943">
    <property type="entry name" value="TRAFAC_Dynamin-like_GTPase"/>
</dbReference>
<evidence type="ECO:0000256" key="2">
    <source>
        <dbReference type="SAM" id="MobiDB-lite"/>
    </source>
</evidence>
<reference evidence="4" key="1">
    <citation type="journal article" date="2019" name="Science">
        <title>Mutation of a bHLH transcription factor allowed almond domestication.</title>
        <authorList>
            <person name="Sanchez-Perez R."/>
            <person name="Pavan S."/>
            <person name="Mazzeo R."/>
            <person name="Moldovan C."/>
            <person name="Aiese Cigliano R."/>
            <person name="Del Cueto J."/>
            <person name="Ricciardi F."/>
            <person name="Lotti C."/>
            <person name="Ricciardi L."/>
            <person name="Dicenta F."/>
            <person name="Lopez-Marques R.L."/>
            <person name="Lindberg Moller B."/>
        </authorList>
    </citation>
    <scope>NUCLEOTIDE SEQUENCE</scope>
</reference>
<gene>
    <name evidence="4" type="ORF">Prudu_023055</name>
</gene>
<dbReference type="InterPro" id="IPR036206">
    <property type="entry name" value="ThiamineP_synth_sf"/>
</dbReference>
<feature type="domain" description="Dynamin N-terminal" evidence="3">
    <location>
        <begin position="400"/>
        <end position="447"/>
    </location>
</feature>
<dbReference type="FunFam" id="3.20.20.70:FF:000243">
    <property type="entry name" value="Probable transmembrane GTPase FZO-like, chloroplastic"/>
    <property type="match status" value="1"/>
</dbReference>
<evidence type="ECO:0000259" key="3">
    <source>
        <dbReference type="Pfam" id="PF00350"/>
    </source>
</evidence>
<dbReference type="InterPro" id="IPR013785">
    <property type="entry name" value="Aldolase_TIM"/>
</dbReference>
<dbReference type="PANTHER" id="PTHR43681">
    <property type="entry name" value="TRANSMEMBRANE GTPASE FZO"/>
    <property type="match status" value="1"/>
</dbReference>
<evidence type="ECO:0000313" key="4">
    <source>
        <dbReference type="EMBL" id="BBH10303.1"/>
    </source>
</evidence>
<dbReference type="Gene3D" id="3.40.50.300">
    <property type="entry name" value="P-loop containing nucleotide triphosphate hydrolases"/>
    <property type="match status" value="1"/>
</dbReference>
<organism evidence="4">
    <name type="scientific">Prunus dulcis</name>
    <name type="common">Almond</name>
    <name type="synonym">Amygdalus dulcis</name>
    <dbReference type="NCBI Taxonomy" id="3755"/>
    <lineage>
        <taxon>Eukaryota</taxon>
        <taxon>Viridiplantae</taxon>
        <taxon>Streptophyta</taxon>
        <taxon>Embryophyta</taxon>
        <taxon>Tracheophyta</taxon>
        <taxon>Spermatophyta</taxon>
        <taxon>Magnoliopsida</taxon>
        <taxon>eudicotyledons</taxon>
        <taxon>Gunneridae</taxon>
        <taxon>Pentapetalae</taxon>
        <taxon>rosids</taxon>
        <taxon>fabids</taxon>
        <taxon>Rosales</taxon>
        <taxon>Rosaceae</taxon>
        <taxon>Amygdaloideae</taxon>
        <taxon>Amygdaleae</taxon>
        <taxon>Prunus</taxon>
    </lineage>
</organism>
<dbReference type="InterPro" id="IPR045063">
    <property type="entry name" value="Dynamin_N"/>
</dbReference>
<dbReference type="Gene3D" id="3.20.20.70">
    <property type="entry name" value="Aldolase class I"/>
    <property type="match status" value="1"/>
</dbReference>
<feature type="region of interest" description="Disordered" evidence="2">
    <location>
        <begin position="90"/>
        <end position="111"/>
    </location>
</feature>
<name>A0A4Y1S2P3_PRUDU</name>
<dbReference type="PANTHER" id="PTHR43681:SF1">
    <property type="entry name" value="SARCALUMENIN"/>
    <property type="match status" value="1"/>
</dbReference>
<dbReference type="AlphaFoldDB" id="A0A4Y1S2P3"/>
<dbReference type="EMBL" id="AP019304">
    <property type="protein sequence ID" value="BBH10303.1"/>
    <property type="molecule type" value="Genomic_DNA"/>
</dbReference>
<feature type="domain" description="Dynamin N-terminal" evidence="3">
    <location>
        <begin position="457"/>
        <end position="516"/>
    </location>
</feature>
<accession>A0A4Y1S2P3</accession>